<protein>
    <recommendedName>
        <fullName evidence="3">Glycosyl transferase family 2</fullName>
    </recommendedName>
</protein>
<name>A0A3R5X407_9CLOT</name>
<sequence length="241" mass="27533">MSEVALLTVIHDPKGKNIDLCGKLVHKLDNVYSEKYVTISDETCPLYTSLLEGYGFKVKKIKKNGAADARRRVVEFGLEGNDEFYHYCDFDRLLTWISCYEDELKAVVSEIPKTSYLIFGRTERAFLTHPLEWIETEKISNKIFSLEFGQEVDITAGSCGFSRASAEYINRYSKDKMTDGEWPMIVHRIAKSMISYRAVEGLEYQDEANESANLVTSSDKLFIRLKLAYIISESARNTGKQ</sequence>
<proteinExistence type="predicted"/>
<dbReference type="RefSeq" id="WP_128214719.1">
    <property type="nucleotide sequence ID" value="NZ_CP025746.1"/>
</dbReference>
<dbReference type="OrthoDB" id="1902160at2"/>
<evidence type="ECO:0000313" key="2">
    <source>
        <dbReference type="Proteomes" id="UP000286268"/>
    </source>
</evidence>
<dbReference type="EMBL" id="CP025746">
    <property type="protein sequence ID" value="QAA33998.1"/>
    <property type="molecule type" value="Genomic_DNA"/>
</dbReference>
<dbReference type="Proteomes" id="UP000286268">
    <property type="component" value="Chromosome"/>
</dbReference>
<organism evidence="1 2">
    <name type="scientific">Clostridium manihotivorum</name>
    <dbReference type="NCBI Taxonomy" id="2320868"/>
    <lineage>
        <taxon>Bacteria</taxon>
        <taxon>Bacillati</taxon>
        <taxon>Bacillota</taxon>
        <taxon>Clostridia</taxon>
        <taxon>Eubacteriales</taxon>
        <taxon>Clostridiaceae</taxon>
        <taxon>Clostridium</taxon>
    </lineage>
</organism>
<keyword evidence="2" id="KW-1185">Reference proteome</keyword>
<evidence type="ECO:0008006" key="3">
    <source>
        <dbReference type="Google" id="ProtNLM"/>
    </source>
</evidence>
<reference evidence="1 2" key="1">
    <citation type="submission" date="2018-01" db="EMBL/GenBank/DDBJ databases">
        <title>Genome Sequencing and Assembly of Anaerobacter polyendosporus strain CT4.</title>
        <authorList>
            <person name="Tachaapaikoon C."/>
            <person name="Sutheeworapong S."/>
            <person name="Jenjaroenpun P."/>
            <person name="Wongsurawat T."/>
            <person name="Nookeaw I."/>
            <person name="Cheawchanlertfa P."/>
            <person name="Kosugi A."/>
            <person name="Cheevadhanarak S."/>
            <person name="Ratanakhanokchai K."/>
        </authorList>
    </citation>
    <scope>NUCLEOTIDE SEQUENCE [LARGE SCALE GENOMIC DNA]</scope>
    <source>
        <strain evidence="1 2">CT4</strain>
    </source>
</reference>
<dbReference type="AlphaFoldDB" id="A0A3R5X407"/>
<dbReference type="KEGG" id="cmah:C1I91_21545"/>
<evidence type="ECO:0000313" key="1">
    <source>
        <dbReference type="EMBL" id="QAA33998.1"/>
    </source>
</evidence>
<gene>
    <name evidence="1" type="ORF">C1I91_21545</name>
</gene>
<accession>A0A3R5X407</accession>